<evidence type="ECO:0000259" key="2">
    <source>
        <dbReference type="Pfam" id="PF12729"/>
    </source>
</evidence>
<keyword evidence="1" id="KW-1133">Transmembrane helix</keyword>
<evidence type="ECO:0000313" key="3">
    <source>
        <dbReference type="EMBL" id="MCS5491939.1"/>
    </source>
</evidence>
<protein>
    <submittedName>
        <fullName evidence="3">MCP four helix bundle domain-containing protein</fullName>
    </submittedName>
</protein>
<accession>A0ABT2G9Q8</accession>
<keyword evidence="4" id="KW-1185">Reference proteome</keyword>
<dbReference type="Proteomes" id="UP001206788">
    <property type="component" value="Unassembled WGS sequence"/>
</dbReference>
<organism evidence="3 4">
    <name type="scientific">Algoriphagus limi</name>
    <dbReference type="NCBI Taxonomy" id="2975273"/>
    <lineage>
        <taxon>Bacteria</taxon>
        <taxon>Pseudomonadati</taxon>
        <taxon>Bacteroidota</taxon>
        <taxon>Cytophagia</taxon>
        <taxon>Cytophagales</taxon>
        <taxon>Cyclobacteriaceae</taxon>
        <taxon>Algoriphagus</taxon>
    </lineage>
</organism>
<evidence type="ECO:0000313" key="4">
    <source>
        <dbReference type="Proteomes" id="UP001206788"/>
    </source>
</evidence>
<gene>
    <name evidence="3" type="ORF">NY014_15985</name>
</gene>
<evidence type="ECO:0000256" key="1">
    <source>
        <dbReference type="SAM" id="Phobius"/>
    </source>
</evidence>
<sequence length="217" mass="25358">MSGQSIKRKKIQALFIISVLLLLIYAKNLIERRSFREISSTFTEVYNDRLVVESYIFDISERLFQIQKLIDHCNLDYDYSKVIDEIDVQEKEILAIVEDFEKTKLTDQESSYLADFRAIIENDLAIKSYELLYTDSSGVNIDQVKLYDNKISQARKDLDDLSQIQLAEGDRLIKKAKKLINRSQIWAQFEVALLIILIVVMFWLIFRKSKDTKGVIS</sequence>
<dbReference type="EMBL" id="JANWGH010000004">
    <property type="protein sequence ID" value="MCS5491939.1"/>
    <property type="molecule type" value="Genomic_DNA"/>
</dbReference>
<dbReference type="RefSeq" id="WP_259415551.1">
    <property type="nucleotide sequence ID" value="NZ_JANWGH010000004.1"/>
</dbReference>
<proteinExistence type="predicted"/>
<dbReference type="Pfam" id="PF12729">
    <property type="entry name" value="4HB_MCP_1"/>
    <property type="match status" value="1"/>
</dbReference>
<reference evidence="3 4" key="1">
    <citation type="submission" date="2022-08" db="EMBL/GenBank/DDBJ databases">
        <title>Algoriphagus sp. CAU 1643 isolated from mud.</title>
        <authorList>
            <person name="Kim W."/>
        </authorList>
    </citation>
    <scope>NUCLEOTIDE SEQUENCE [LARGE SCALE GENOMIC DNA]</scope>
    <source>
        <strain evidence="3 4">CAU 1643</strain>
    </source>
</reference>
<feature type="domain" description="Chemotaxis methyl-accepting receptor HlyB-like 4HB MCP" evidence="2">
    <location>
        <begin position="8"/>
        <end position="118"/>
    </location>
</feature>
<comment type="caution">
    <text evidence="3">The sequence shown here is derived from an EMBL/GenBank/DDBJ whole genome shotgun (WGS) entry which is preliminary data.</text>
</comment>
<feature type="transmembrane region" description="Helical" evidence="1">
    <location>
        <begin position="185"/>
        <end position="206"/>
    </location>
</feature>
<keyword evidence="1" id="KW-0812">Transmembrane</keyword>
<keyword evidence="1" id="KW-0472">Membrane</keyword>
<name>A0ABT2G9Q8_9BACT</name>
<dbReference type="InterPro" id="IPR024478">
    <property type="entry name" value="HlyB_4HB_MCP"/>
</dbReference>